<evidence type="ECO:0000256" key="2">
    <source>
        <dbReference type="ARBA" id="ARBA00022741"/>
    </source>
</evidence>
<evidence type="ECO:0000256" key="1">
    <source>
        <dbReference type="ARBA" id="ARBA00022598"/>
    </source>
</evidence>
<comment type="function">
    <text evidence="8">Allows the formation of correctly charged Gln-tRNA(Gln) through the transamidation of misacylated Glu-tRNA(Gln) in the mitochondria. The reaction takes place in the presence of glutamine and ATP through an activated gamma-phospho-Glu-tRNA(Gln). Required for proper protein synthesis within the mitochondrion.</text>
</comment>
<comment type="subcellular location">
    <subcellularLocation>
        <location evidence="8">Mitochondrion inner membrane</location>
        <topology evidence="8">Peripheral membrane protein</topology>
        <orientation evidence="8">Matrix side</orientation>
    </subcellularLocation>
</comment>
<keyword evidence="1 8" id="KW-0436">Ligase</keyword>
<comment type="caution">
    <text evidence="9">The sequence shown here is derived from an EMBL/GenBank/DDBJ whole genome shotgun (WGS) entry which is preliminary data.</text>
</comment>
<evidence type="ECO:0000313" key="10">
    <source>
        <dbReference type="Proteomes" id="UP000187013"/>
    </source>
</evidence>
<dbReference type="GO" id="GO:0050567">
    <property type="term" value="F:glutaminyl-tRNA synthase (glutamine-hydrolyzing) activity"/>
    <property type="evidence" value="ECO:0007669"/>
    <property type="project" value="UniProtKB-UniRule"/>
</dbReference>
<dbReference type="CDD" id="cd21422">
    <property type="entry name" value="GatF"/>
    <property type="match status" value="1"/>
</dbReference>
<dbReference type="GO" id="GO:0030956">
    <property type="term" value="C:glutamyl-tRNA(Gln) amidotransferase complex"/>
    <property type="evidence" value="ECO:0007669"/>
    <property type="project" value="UniProtKB-UniRule"/>
</dbReference>
<dbReference type="GO" id="GO:0070681">
    <property type="term" value="P:glutaminyl-tRNAGln biosynthesis via transamidation"/>
    <property type="evidence" value="ECO:0007669"/>
    <property type="project" value="UniProtKB-UniRule"/>
</dbReference>
<dbReference type="InterPro" id="IPR027499">
    <property type="entry name" value="GatF"/>
</dbReference>
<gene>
    <name evidence="8" type="primary">GTF1</name>
    <name evidence="9" type="ORF">ZYGR_0AI05440</name>
</gene>
<dbReference type="HAMAP" id="MF_03151">
    <property type="entry name" value="GatF"/>
    <property type="match status" value="1"/>
</dbReference>
<dbReference type="EC" id="6.3.5.-" evidence="8"/>
<evidence type="ECO:0000256" key="5">
    <source>
        <dbReference type="ARBA" id="ARBA00022917"/>
    </source>
</evidence>
<keyword evidence="2 8" id="KW-0547">Nucleotide-binding</keyword>
<evidence type="ECO:0000313" key="9">
    <source>
        <dbReference type="EMBL" id="GAV53260.1"/>
    </source>
</evidence>
<dbReference type="Proteomes" id="UP000187013">
    <property type="component" value="Unassembled WGS sequence"/>
</dbReference>
<sequence>MLQNFLRVGKCVRSYSSEPLIGPKFQSLNEIKEYIFKDNHSTNEYLTQSEKTKDRELPVPSRETVLKLLKLSGLPTKNADIERIQRTLNQQISFINILHDTDVDDSLNAKDARLLRRKNLPLSYQDLIIRANGGKNSELAETSGSWDSTSRASVSKNGYFIVREEFLNDRD</sequence>
<dbReference type="AlphaFoldDB" id="A0A1Q3ACB2"/>
<name>A0A1Q3ACB2_ZYGRO</name>
<keyword evidence="3 8" id="KW-0999">Mitochondrion inner membrane</keyword>
<keyword evidence="6 8" id="KW-0496">Mitochondrion</keyword>
<evidence type="ECO:0000256" key="8">
    <source>
        <dbReference type="HAMAP-Rule" id="MF_03151"/>
    </source>
</evidence>
<dbReference type="GO" id="GO:0032543">
    <property type="term" value="P:mitochondrial translation"/>
    <property type="evidence" value="ECO:0007669"/>
    <property type="project" value="UniProtKB-UniRule"/>
</dbReference>
<dbReference type="OrthoDB" id="4053592at2759"/>
<comment type="catalytic activity">
    <reaction evidence="8">
        <text>L-glutamyl-tRNA(Gln) + L-glutamine + ATP + H2O = L-glutaminyl-tRNA(Gln) + L-glutamate + ADP + phosphate + H(+)</text>
        <dbReference type="Rhea" id="RHEA:17521"/>
        <dbReference type="Rhea" id="RHEA-COMP:9681"/>
        <dbReference type="Rhea" id="RHEA-COMP:9684"/>
        <dbReference type="ChEBI" id="CHEBI:15377"/>
        <dbReference type="ChEBI" id="CHEBI:15378"/>
        <dbReference type="ChEBI" id="CHEBI:29985"/>
        <dbReference type="ChEBI" id="CHEBI:30616"/>
        <dbReference type="ChEBI" id="CHEBI:43474"/>
        <dbReference type="ChEBI" id="CHEBI:58359"/>
        <dbReference type="ChEBI" id="CHEBI:78520"/>
        <dbReference type="ChEBI" id="CHEBI:78521"/>
        <dbReference type="ChEBI" id="CHEBI:456216"/>
    </reaction>
</comment>
<dbReference type="GO" id="GO:0005524">
    <property type="term" value="F:ATP binding"/>
    <property type="evidence" value="ECO:0007669"/>
    <property type="project" value="UniProtKB-KW"/>
</dbReference>
<proteinExistence type="inferred from homology"/>
<evidence type="ECO:0000256" key="6">
    <source>
        <dbReference type="ARBA" id="ARBA00023128"/>
    </source>
</evidence>
<evidence type="ECO:0000256" key="4">
    <source>
        <dbReference type="ARBA" id="ARBA00022840"/>
    </source>
</evidence>
<comment type="similarity">
    <text evidence="8">Belongs to the GatF family.</text>
</comment>
<dbReference type="GO" id="GO:0005743">
    <property type="term" value="C:mitochondrial inner membrane"/>
    <property type="evidence" value="ECO:0007669"/>
    <property type="project" value="UniProtKB-SubCell"/>
</dbReference>
<comment type="subunit">
    <text evidence="8">Subunit of the heterotrimeric GatFAB amidotransferase (AdT) complex, composed of A, B and F subunits.</text>
</comment>
<reference evidence="9 10" key="1">
    <citation type="submission" date="2016-08" db="EMBL/GenBank/DDBJ databases">
        <title>Draft genome sequence of allopolyploid Zygosaccharomyces rouxii.</title>
        <authorList>
            <person name="Watanabe J."/>
            <person name="Uehara K."/>
            <person name="Mogi Y."/>
            <person name="Tsukioka Y."/>
        </authorList>
    </citation>
    <scope>NUCLEOTIDE SEQUENCE [LARGE SCALE GENOMIC DNA]</scope>
    <source>
        <strain evidence="9 10">NBRC 110957</strain>
    </source>
</reference>
<dbReference type="Pfam" id="PF20977">
    <property type="entry name" value="GatF"/>
    <property type="match status" value="1"/>
</dbReference>
<evidence type="ECO:0000256" key="3">
    <source>
        <dbReference type="ARBA" id="ARBA00022792"/>
    </source>
</evidence>
<keyword evidence="5 8" id="KW-0648">Protein biosynthesis</keyword>
<organism evidence="9 10">
    <name type="scientific">Zygosaccharomyces rouxii</name>
    <dbReference type="NCBI Taxonomy" id="4956"/>
    <lineage>
        <taxon>Eukaryota</taxon>
        <taxon>Fungi</taxon>
        <taxon>Dikarya</taxon>
        <taxon>Ascomycota</taxon>
        <taxon>Saccharomycotina</taxon>
        <taxon>Saccharomycetes</taxon>
        <taxon>Saccharomycetales</taxon>
        <taxon>Saccharomycetaceae</taxon>
        <taxon>Zygosaccharomyces</taxon>
    </lineage>
</organism>
<protein>
    <recommendedName>
        <fullName evidence="8">Glutamyl-tRNA(Gln) amidotransferase subunit F, mitochondrial</fullName>
        <shortName evidence="8">Glu-AdT subunit F</shortName>
        <ecNumber evidence="8">6.3.5.-</ecNumber>
    </recommendedName>
</protein>
<keyword evidence="7 8" id="KW-0472">Membrane</keyword>
<keyword evidence="4 8" id="KW-0067">ATP-binding</keyword>
<dbReference type="EMBL" id="BDGX01000035">
    <property type="protein sequence ID" value="GAV53260.1"/>
    <property type="molecule type" value="Genomic_DNA"/>
</dbReference>
<evidence type="ECO:0000256" key="7">
    <source>
        <dbReference type="ARBA" id="ARBA00023136"/>
    </source>
</evidence>
<accession>A0A1Q3ACB2</accession>